<feature type="domain" description="Protein export membrane protein SecD/SecF C-terminal" evidence="10">
    <location>
        <begin position="103"/>
        <end position="286"/>
    </location>
</feature>
<feature type="transmembrane region" description="Helical" evidence="9">
    <location>
        <begin position="183"/>
        <end position="204"/>
    </location>
</feature>
<keyword evidence="7 9" id="KW-0811">Translocation</keyword>
<name>A0A930UFZ3_9GAMM</name>
<evidence type="ECO:0000313" key="12">
    <source>
        <dbReference type="Proteomes" id="UP000604381"/>
    </source>
</evidence>
<evidence type="ECO:0000313" key="11">
    <source>
        <dbReference type="EMBL" id="MBF2735884.1"/>
    </source>
</evidence>
<evidence type="ECO:0000256" key="1">
    <source>
        <dbReference type="ARBA" id="ARBA00004651"/>
    </source>
</evidence>
<evidence type="ECO:0000256" key="3">
    <source>
        <dbReference type="ARBA" id="ARBA00022475"/>
    </source>
</evidence>
<dbReference type="GO" id="GO:0043952">
    <property type="term" value="P:protein transport by the Sec complex"/>
    <property type="evidence" value="ECO:0007669"/>
    <property type="project" value="UniProtKB-UniRule"/>
</dbReference>
<keyword evidence="2 9" id="KW-0813">Transport</keyword>
<evidence type="ECO:0000256" key="7">
    <source>
        <dbReference type="ARBA" id="ARBA00023010"/>
    </source>
</evidence>
<comment type="similarity">
    <text evidence="9">Belongs to the SecD/SecF family. SecF subfamily.</text>
</comment>
<dbReference type="InterPro" id="IPR048634">
    <property type="entry name" value="SecD_SecF_C"/>
</dbReference>
<keyword evidence="12" id="KW-1185">Reference proteome</keyword>
<dbReference type="PRINTS" id="PR01755">
    <property type="entry name" value="SECFTRNLCASE"/>
</dbReference>
<dbReference type="EMBL" id="JADHEI010000053">
    <property type="protein sequence ID" value="MBF2735884.1"/>
    <property type="molecule type" value="Genomic_DNA"/>
</dbReference>
<dbReference type="InterPro" id="IPR022645">
    <property type="entry name" value="SecD/SecF_bac"/>
</dbReference>
<dbReference type="GO" id="GO:0006605">
    <property type="term" value="P:protein targeting"/>
    <property type="evidence" value="ECO:0007669"/>
    <property type="project" value="UniProtKB-UniRule"/>
</dbReference>
<dbReference type="Pfam" id="PF02355">
    <property type="entry name" value="SecD_SecF_C"/>
    <property type="match status" value="1"/>
</dbReference>
<gene>
    <name evidence="9 11" type="primary">secF</name>
    <name evidence="11" type="ORF">ISN26_07440</name>
</gene>
<keyword evidence="3 9" id="KW-1003">Cell membrane</keyword>
<dbReference type="GO" id="GO:0065002">
    <property type="term" value="P:intracellular protein transmembrane transport"/>
    <property type="evidence" value="ECO:0007669"/>
    <property type="project" value="UniProtKB-UniRule"/>
</dbReference>
<dbReference type="HAMAP" id="MF_01464_B">
    <property type="entry name" value="SecF_B"/>
    <property type="match status" value="1"/>
</dbReference>
<evidence type="ECO:0000256" key="2">
    <source>
        <dbReference type="ARBA" id="ARBA00022448"/>
    </source>
</evidence>
<dbReference type="Pfam" id="PF07549">
    <property type="entry name" value="Sec_GG"/>
    <property type="match status" value="1"/>
</dbReference>
<dbReference type="GO" id="GO:0015450">
    <property type="term" value="F:protein-transporting ATPase activity"/>
    <property type="evidence" value="ECO:0007669"/>
    <property type="project" value="InterPro"/>
</dbReference>
<comment type="subcellular location">
    <subcellularLocation>
        <location evidence="1 9">Cell membrane</location>
        <topology evidence="1 9">Multi-pass membrane protein</topology>
    </subcellularLocation>
</comment>
<evidence type="ECO:0000256" key="9">
    <source>
        <dbReference type="HAMAP-Rule" id="MF_01464"/>
    </source>
</evidence>
<comment type="subunit">
    <text evidence="9">Forms a complex with SecD. Part of the essential Sec protein translocation apparatus which comprises SecA, SecYEG and auxiliary proteins SecDF-YajC and YidC.</text>
</comment>
<dbReference type="InterPro" id="IPR022646">
    <property type="entry name" value="SecD/SecF_CS"/>
</dbReference>
<comment type="function">
    <text evidence="9">Part of the Sec protein translocase complex. Interacts with the SecYEG preprotein conducting channel. SecDF uses the proton motive force (PMF) to complete protein translocation after the ATP-dependent function of SecA.</text>
</comment>
<keyword evidence="4 9" id="KW-0812">Transmembrane</keyword>
<dbReference type="NCBIfam" id="TIGR00916">
    <property type="entry name" value="2A0604s01"/>
    <property type="match status" value="1"/>
</dbReference>
<dbReference type="SUPFAM" id="SSF82866">
    <property type="entry name" value="Multidrug efflux transporter AcrB transmembrane domain"/>
    <property type="match status" value="1"/>
</dbReference>
<evidence type="ECO:0000259" key="10">
    <source>
        <dbReference type="Pfam" id="PF02355"/>
    </source>
</evidence>
<organism evidence="11 12">
    <name type="scientific">Candidatus Amphirhobacter heronislandensis</name>
    <dbReference type="NCBI Taxonomy" id="1732024"/>
    <lineage>
        <taxon>Bacteria</taxon>
        <taxon>Pseudomonadati</taxon>
        <taxon>Pseudomonadota</taxon>
        <taxon>Gammaproteobacteria</taxon>
        <taxon>Candidatus Tethybacterales</taxon>
        <taxon>Candidatus Tethybacteraceae</taxon>
        <taxon>Candidatus Amphirhobacter</taxon>
    </lineage>
</organism>
<keyword evidence="6 9" id="KW-1133">Transmembrane helix</keyword>
<sequence>MRFFNPKRNFRVMRHRGRTAVLSAVLVAVSLAALAIRGPNFSVDFTGGTLVEVAASASMDAAGVRAALAAAELPEPLVQTTSDGAYLLRLQTDDQEAGAAVLAALQAADPAAELRRIEFVGPQVSDELFTAGALALVVVCAGIVVYLSLRFKWRMAVGAIVANFHDVVFILGTFSLFGWEFNLAVLAAVLAILGYSVNESVVIFDRVRENLRKSRANVAIVEVLDASITQTWARTIITHGSTQLAVLAMLLFGGDALFYFALALTIGIFASIYSSILIAGPVALRLGLSREDFLNPTKAARDGAVV</sequence>
<dbReference type="PANTHER" id="PTHR30081">
    <property type="entry name" value="PROTEIN-EXPORT MEMBRANE PROTEIN SEC"/>
    <property type="match status" value="1"/>
</dbReference>
<evidence type="ECO:0000256" key="8">
    <source>
        <dbReference type="ARBA" id="ARBA00023136"/>
    </source>
</evidence>
<feature type="transmembrane region" description="Helical" evidence="9">
    <location>
        <begin position="156"/>
        <end position="177"/>
    </location>
</feature>
<dbReference type="AlphaFoldDB" id="A0A930UFZ3"/>
<reference evidence="11" key="1">
    <citation type="submission" date="2020-10" db="EMBL/GenBank/DDBJ databases">
        <title>An improved Amphimedon queenslandica hologenome assembly reveals how three proteobacterial symbionts can extend the metabolic phenotypic of their marine sponge host.</title>
        <authorList>
            <person name="Degnan B."/>
            <person name="Degnan S."/>
            <person name="Xiang X."/>
        </authorList>
    </citation>
    <scope>NUCLEOTIDE SEQUENCE</scope>
    <source>
        <strain evidence="11">AqS2</strain>
    </source>
</reference>
<protein>
    <recommendedName>
        <fullName evidence="9">Protein-export membrane protein SecF</fullName>
    </recommendedName>
</protein>
<keyword evidence="5 9" id="KW-0653">Protein transport</keyword>
<feature type="transmembrane region" description="Helical" evidence="9">
    <location>
        <begin position="244"/>
        <end position="262"/>
    </location>
</feature>
<dbReference type="InterPro" id="IPR022813">
    <property type="entry name" value="SecD/SecF_arch_bac"/>
</dbReference>
<dbReference type="InterPro" id="IPR055344">
    <property type="entry name" value="SecD_SecF_C_bact"/>
</dbReference>
<evidence type="ECO:0000256" key="5">
    <source>
        <dbReference type="ARBA" id="ARBA00022927"/>
    </source>
</evidence>
<dbReference type="NCBIfam" id="TIGR00966">
    <property type="entry name" value="transloc_SecF"/>
    <property type="match status" value="1"/>
</dbReference>
<comment type="caution">
    <text evidence="9">Lacks conserved residue(s) required for the propagation of feature annotation.</text>
</comment>
<dbReference type="Gene3D" id="1.20.1640.10">
    <property type="entry name" value="Multidrug efflux transporter AcrB transmembrane domain"/>
    <property type="match status" value="1"/>
</dbReference>
<evidence type="ECO:0000256" key="4">
    <source>
        <dbReference type="ARBA" id="ARBA00022692"/>
    </source>
</evidence>
<dbReference type="GO" id="GO:0005886">
    <property type="term" value="C:plasma membrane"/>
    <property type="evidence" value="ECO:0007669"/>
    <property type="project" value="UniProtKB-SubCell"/>
</dbReference>
<dbReference type="InterPro" id="IPR005665">
    <property type="entry name" value="SecF_bac"/>
</dbReference>
<feature type="transmembrane region" description="Helical" evidence="9">
    <location>
        <begin position="128"/>
        <end position="149"/>
    </location>
</feature>
<accession>A0A930UFZ3</accession>
<evidence type="ECO:0000256" key="6">
    <source>
        <dbReference type="ARBA" id="ARBA00022989"/>
    </source>
</evidence>
<keyword evidence="8 9" id="KW-0472">Membrane</keyword>
<dbReference type="Proteomes" id="UP000604381">
    <property type="component" value="Unassembled WGS sequence"/>
</dbReference>
<comment type="caution">
    <text evidence="11">The sequence shown here is derived from an EMBL/GenBank/DDBJ whole genome shotgun (WGS) entry which is preliminary data.</text>
</comment>
<proteinExistence type="inferred from homology"/>
<dbReference type="PANTHER" id="PTHR30081:SF8">
    <property type="entry name" value="PROTEIN TRANSLOCASE SUBUNIT SECF"/>
    <property type="match status" value="1"/>
</dbReference>
<feature type="transmembrane region" description="Helical" evidence="9">
    <location>
        <begin position="268"/>
        <end position="288"/>
    </location>
</feature>